<accession>A0ABV9E333</accession>
<gene>
    <name evidence="3" type="ORF">ACFO4E_26770</name>
</gene>
<dbReference type="Pfam" id="PF01903">
    <property type="entry name" value="CbiX"/>
    <property type="match status" value="2"/>
</dbReference>
<sequence>MTPTLLLAVHGTRDPRGTAAARALARRVAHRTGAPVRLGFADVRGPDVGEAAAAVDGPIVVVPAFLAAGYHVGVDIPAQLQRAGRADARLTPALGGDARLVAAAAHRLHQAGWHPGDAVVLAAAGSSDPNALDQVADAADRLSGVLGTRVTTGYVTTATPSVPDAVARARRRPRQRVAIAAWLLAPGLFHRRLAEAGADLVAAPLCPDDGVVAAIAARYHSAAVAAVAPA</sequence>
<evidence type="ECO:0000256" key="1">
    <source>
        <dbReference type="ARBA" id="ARBA00022723"/>
    </source>
</evidence>
<dbReference type="InterPro" id="IPR050963">
    <property type="entry name" value="Sirohydro_Cobaltochel/CbiX"/>
</dbReference>
<dbReference type="Gene3D" id="3.40.50.1400">
    <property type="match status" value="2"/>
</dbReference>
<comment type="caution">
    <text evidence="3">The sequence shown here is derived from an EMBL/GenBank/DDBJ whole genome shotgun (WGS) entry which is preliminary data.</text>
</comment>
<keyword evidence="2" id="KW-0456">Lyase</keyword>
<dbReference type="PANTHER" id="PTHR33542">
    <property type="entry name" value="SIROHYDROCHLORIN FERROCHELATASE, CHLOROPLASTIC"/>
    <property type="match status" value="1"/>
</dbReference>
<reference evidence="4" key="1">
    <citation type="journal article" date="2019" name="Int. J. Syst. Evol. Microbiol.">
        <title>The Global Catalogue of Microorganisms (GCM) 10K type strain sequencing project: providing services to taxonomists for standard genome sequencing and annotation.</title>
        <authorList>
            <consortium name="The Broad Institute Genomics Platform"/>
            <consortium name="The Broad Institute Genome Sequencing Center for Infectious Disease"/>
            <person name="Wu L."/>
            <person name="Ma J."/>
        </authorList>
    </citation>
    <scope>NUCLEOTIDE SEQUENCE [LARGE SCALE GENOMIC DNA]</scope>
    <source>
        <strain evidence="4">XZYJ18</strain>
    </source>
</reference>
<evidence type="ECO:0000313" key="3">
    <source>
        <dbReference type="EMBL" id="MFC4565477.1"/>
    </source>
</evidence>
<keyword evidence="4" id="KW-1185">Reference proteome</keyword>
<organism evidence="3 4">
    <name type="scientific">Nocardiopsis mangrovi</name>
    <dbReference type="NCBI Taxonomy" id="1179818"/>
    <lineage>
        <taxon>Bacteria</taxon>
        <taxon>Bacillati</taxon>
        <taxon>Actinomycetota</taxon>
        <taxon>Actinomycetes</taxon>
        <taxon>Streptosporangiales</taxon>
        <taxon>Nocardiopsidaceae</taxon>
        <taxon>Nocardiopsis</taxon>
    </lineage>
</organism>
<dbReference type="Proteomes" id="UP001595923">
    <property type="component" value="Unassembled WGS sequence"/>
</dbReference>
<dbReference type="SUPFAM" id="SSF53800">
    <property type="entry name" value="Chelatase"/>
    <property type="match status" value="1"/>
</dbReference>
<dbReference type="InterPro" id="IPR002762">
    <property type="entry name" value="CbiX-like"/>
</dbReference>
<evidence type="ECO:0000313" key="4">
    <source>
        <dbReference type="Proteomes" id="UP001595923"/>
    </source>
</evidence>
<evidence type="ECO:0000256" key="2">
    <source>
        <dbReference type="ARBA" id="ARBA00023239"/>
    </source>
</evidence>
<keyword evidence="1" id="KW-0479">Metal-binding</keyword>
<name>A0ABV9E333_9ACTN</name>
<dbReference type="CDD" id="cd03416">
    <property type="entry name" value="CbiX_SirB_N"/>
    <property type="match status" value="1"/>
</dbReference>
<proteinExistence type="predicted"/>
<protein>
    <submittedName>
        <fullName evidence="3">Sirohydrochlorin chelatase</fullName>
    </submittedName>
</protein>
<dbReference type="RefSeq" id="WP_378579470.1">
    <property type="nucleotide sequence ID" value="NZ_JBHSFQ010000038.1"/>
</dbReference>
<dbReference type="EMBL" id="JBHSFQ010000038">
    <property type="protein sequence ID" value="MFC4565477.1"/>
    <property type="molecule type" value="Genomic_DNA"/>
</dbReference>
<dbReference type="PANTHER" id="PTHR33542:SF5">
    <property type="entry name" value="FERROCHELATASE CHE1"/>
    <property type="match status" value="1"/>
</dbReference>